<keyword evidence="9" id="KW-1185">Reference proteome</keyword>
<dbReference type="Pfam" id="PF00135">
    <property type="entry name" value="COesterase"/>
    <property type="match status" value="1"/>
</dbReference>
<accession>E2BN41</accession>
<comment type="similarity">
    <text evidence="1 6">Belongs to the type-B carboxylesterase/lipase family.</text>
</comment>
<dbReference type="AlphaFoldDB" id="E2BN41"/>
<dbReference type="PANTHER" id="PTHR43142">
    <property type="entry name" value="CARBOXYLIC ESTER HYDROLASE"/>
    <property type="match status" value="1"/>
</dbReference>
<feature type="domain" description="Carboxylesterase type B" evidence="7">
    <location>
        <begin position="23"/>
        <end position="534"/>
    </location>
</feature>
<evidence type="ECO:0000256" key="1">
    <source>
        <dbReference type="ARBA" id="ARBA00005964"/>
    </source>
</evidence>
<dbReference type="GO" id="GO:0052689">
    <property type="term" value="F:carboxylic ester hydrolase activity"/>
    <property type="evidence" value="ECO:0007669"/>
    <property type="project" value="UniProtKB-KW"/>
</dbReference>
<evidence type="ECO:0000256" key="3">
    <source>
        <dbReference type="ARBA" id="ARBA00022801"/>
    </source>
</evidence>
<organism evidence="9">
    <name type="scientific">Harpegnathos saltator</name>
    <name type="common">Jerdon's jumping ant</name>
    <dbReference type="NCBI Taxonomy" id="610380"/>
    <lineage>
        <taxon>Eukaryota</taxon>
        <taxon>Metazoa</taxon>
        <taxon>Ecdysozoa</taxon>
        <taxon>Arthropoda</taxon>
        <taxon>Hexapoda</taxon>
        <taxon>Insecta</taxon>
        <taxon>Pterygota</taxon>
        <taxon>Neoptera</taxon>
        <taxon>Endopterygota</taxon>
        <taxon>Hymenoptera</taxon>
        <taxon>Apocrita</taxon>
        <taxon>Aculeata</taxon>
        <taxon>Formicoidea</taxon>
        <taxon>Formicidae</taxon>
        <taxon>Ponerinae</taxon>
        <taxon>Ponerini</taxon>
        <taxon>Harpegnathos</taxon>
    </lineage>
</organism>
<proteinExistence type="inferred from homology"/>
<evidence type="ECO:0000313" key="8">
    <source>
        <dbReference type="EMBL" id="EFN82945.1"/>
    </source>
</evidence>
<reference evidence="8 9" key="1">
    <citation type="journal article" date="2010" name="Science">
        <title>Genomic comparison of the ants Camponotus floridanus and Harpegnathos saltator.</title>
        <authorList>
            <person name="Bonasio R."/>
            <person name="Zhang G."/>
            <person name="Ye C."/>
            <person name="Mutti N.S."/>
            <person name="Fang X."/>
            <person name="Qin N."/>
            <person name="Donahue G."/>
            <person name="Yang P."/>
            <person name="Li Q."/>
            <person name="Li C."/>
            <person name="Zhang P."/>
            <person name="Huang Z."/>
            <person name="Berger S.L."/>
            <person name="Reinberg D."/>
            <person name="Wang J."/>
            <person name="Liebig J."/>
        </authorList>
    </citation>
    <scope>NUCLEOTIDE SEQUENCE [LARGE SCALE GENOMIC DNA]</scope>
    <source>
        <strain evidence="8 9">R22 G/1</strain>
    </source>
</reference>
<keyword evidence="2" id="KW-0719">Serine esterase</keyword>
<dbReference type="PANTHER" id="PTHR43142:SF1">
    <property type="entry name" value="CARBOXYLIC ESTER HYDROLASE"/>
    <property type="match status" value="1"/>
</dbReference>
<dbReference type="OrthoDB" id="19653at2759"/>
<keyword evidence="5" id="KW-0325">Glycoprotein</keyword>
<dbReference type="InterPro" id="IPR029058">
    <property type="entry name" value="AB_hydrolase_fold"/>
</dbReference>
<dbReference type="KEGG" id="hst:105184688"/>
<dbReference type="EC" id="3.1.1.-" evidence="6"/>
<evidence type="ECO:0000259" key="7">
    <source>
        <dbReference type="Pfam" id="PF00135"/>
    </source>
</evidence>
<keyword evidence="4" id="KW-1015">Disulfide bond</keyword>
<protein>
    <recommendedName>
        <fullName evidence="6">Carboxylic ester hydrolase</fullName>
        <ecNumber evidence="6">3.1.1.-</ecNumber>
    </recommendedName>
</protein>
<dbReference type="InterPro" id="IPR019826">
    <property type="entry name" value="Carboxylesterase_B_AS"/>
</dbReference>
<dbReference type="EMBL" id="GL449382">
    <property type="protein sequence ID" value="EFN82945.1"/>
    <property type="molecule type" value="Genomic_DNA"/>
</dbReference>
<name>E2BN41_HARSA</name>
<dbReference type="PhylomeDB" id="E2BN41"/>
<evidence type="ECO:0000256" key="4">
    <source>
        <dbReference type="ARBA" id="ARBA00023157"/>
    </source>
</evidence>
<sequence length="546" mass="61908">MLNNIRTIARSAVTVMKNSRVDVHVRQGKLRGIVQENVHGGYYTAFRGIPYAQPPIGKLRFKDPQPMDSWTGVRDASKFGGISLQMDLLTREIVGTEDCLYLNVYATDVEPGKKRAVMVWLHSGGYTNCSGNDLLYGPDHIVRKDVVLVTLNYRLSVFGFLNLENNVAWGNQGMKDTIMALQWVRDNISSFGGDSENITVFGNSAGAAIAHFLTTCPLADGLYHKMIIQSGSLLCPWAFDLPGRQKALELAGKLGKQTTNLQEVGEFLQTADANEIINVCQTLISPLESRLFMIAFPPYMDLKSPDPFFTDDPYVLVQRGIKVPLMLGYTDREGIFFTRRLNDKSINLVNSNFENTIPKRVMADLKKKSITANDIRYLYFGDKSLSKETMGHYADFLTDVQFHRPIQEVANIQMQLGHKSTYLYEFSYDSKDSILKKAMDLTEPGAAHVEDTCYLFYPYLTKRFDIPPFTSDSEDYKLINRFTQMWTDFAKTGNPTPAVTDLIPTTWTPLKPGNVFDYLDINKELRMKTGRKGEQRCDWEKIRNKL</sequence>
<gene>
    <name evidence="8" type="ORF">EAI_15901</name>
</gene>
<evidence type="ECO:0000256" key="5">
    <source>
        <dbReference type="ARBA" id="ARBA00023180"/>
    </source>
</evidence>
<evidence type="ECO:0000256" key="2">
    <source>
        <dbReference type="ARBA" id="ARBA00022487"/>
    </source>
</evidence>
<evidence type="ECO:0000313" key="9">
    <source>
        <dbReference type="Proteomes" id="UP000008237"/>
    </source>
</evidence>
<dbReference type="Gene3D" id="3.40.50.1820">
    <property type="entry name" value="alpha/beta hydrolase"/>
    <property type="match status" value="1"/>
</dbReference>
<dbReference type="Proteomes" id="UP000008237">
    <property type="component" value="Unassembled WGS sequence"/>
</dbReference>
<dbReference type="PROSITE" id="PS00122">
    <property type="entry name" value="CARBOXYLESTERASE_B_1"/>
    <property type="match status" value="1"/>
</dbReference>
<dbReference type="InParanoid" id="E2BN41"/>
<dbReference type="ESTHER" id="9hyme-e2bn41">
    <property type="family name" value="Carb_B_Arthropoda"/>
</dbReference>
<dbReference type="STRING" id="610380.E2BN41"/>
<dbReference type="OMA" id="THSTEMF"/>
<keyword evidence="3 6" id="KW-0378">Hydrolase</keyword>
<dbReference type="InterPro" id="IPR002018">
    <property type="entry name" value="CarbesteraseB"/>
</dbReference>
<dbReference type="SUPFAM" id="SSF53474">
    <property type="entry name" value="alpha/beta-Hydrolases"/>
    <property type="match status" value="1"/>
</dbReference>
<evidence type="ECO:0000256" key="6">
    <source>
        <dbReference type="RuleBase" id="RU361235"/>
    </source>
</evidence>